<dbReference type="Proteomes" id="UP000002748">
    <property type="component" value="Unassembled WGS sequence"/>
</dbReference>
<keyword evidence="6" id="KW-0418">Kinase</keyword>
<evidence type="ECO:0000256" key="4">
    <source>
        <dbReference type="SAM" id="MobiDB-lite"/>
    </source>
</evidence>
<dbReference type="AlphaFoldDB" id="J6EWY1"/>
<protein>
    <submittedName>
        <fullName evidence="6">SNF1-related kinase complex anchoring protein SIP1</fullName>
    </submittedName>
</protein>
<dbReference type="InterPro" id="IPR037256">
    <property type="entry name" value="ASC_dom_sf"/>
</dbReference>
<feature type="compositionally biased region" description="Low complexity" evidence="4">
    <location>
        <begin position="48"/>
        <end position="59"/>
    </location>
</feature>
<organism evidence="6 7">
    <name type="scientific">Trichosporon asahii var. asahii (strain ATCC 90039 / CBS 2479 / JCM 2466 / KCTC 7840 / NBRC 103889/ NCYC 2677 / UAMH 7654)</name>
    <name type="common">Yeast</name>
    <dbReference type="NCBI Taxonomy" id="1186058"/>
    <lineage>
        <taxon>Eukaryota</taxon>
        <taxon>Fungi</taxon>
        <taxon>Dikarya</taxon>
        <taxon>Basidiomycota</taxon>
        <taxon>Agaricomycotina</taxon>
        <taxon>Tremellomycetes</taxon>
        <taxon>Trichosporonales</taxon>
        <taxon>Trichosporonaceae</taxon>
        <taxon>Trichosporon</taxon>
    </lineage>
</organism>
<comment type="similarity">
    <text evidence="2">Belongs to the 5'-AMP-activated protein kinase beta subunit family.</text>
</comment>
<dbReference type="PANTHER" id="PTHR10343">
    <property type="entry name" value="5'-AMP-ACTIVATED PROTEIN KINASE , BETA SUBUNIT"/>
    <property type="match status" value="1"/>
</dbReference>
<dbReference type="VEuPathDB" id="FungiDB:A1Q1_01773"/>
<dbReference type="Pfam" id="PF04739">
    <property type="entry name" value="AMPKBI"/>
    <property type="match status" value="1"/>
</dbReference>
<feature type="compositionally biased region" description="Polar residues" evidence="4">
    <location>
        <begin position="91"/>
        <end position="100"/>
    </location>
</feature>
<evidence type="ECO:0000259" key="5">
    <source>
        <dbReference type="SMART" id="SM01010"/>
    </source>
</evidence>
<feature type="compositionally biased region" description="Low complexity" evidence="4">
    <location>
        <begin position="482"/>
        <end position="519"/>
    </location>
</feature>
<sequence length="528" mass="56626">MGNTPSHQHGTPSRHGDGTNLGRSGSQRRQNNLRLSMPQPNAHVSPQSSHPNSPSGRPGSPRRRRSLELPDLNRLSFTPAAPQPTTATNTSNHLATGNRTPSGRRPAGSTGGTTTGAPMSPSSKQAPPEGVTVVPVNDHTTYFPSQPIPIRSPRGGNADLPSPERRPRPELKPVSDSTPRRTGLTPPPPTVSATPQPTGGAQAEDDGLVDVPIQWTGGGRTVLVTGNFADNWRGRIKLRKSTHDFNTVLRLAPGQYRLKFLVDDSWRCSKSMPTATDNDGTLVNYIEVEAPKSDADQVGWAVDDMTTAPAAQPDDSQWTNEIPPALSLYAYLEELPGMLSSDELREYVRRVPYFSPVPKPPQLPRILERVILNQQARPEVPVIDAQGNQIGGSDDNAVLPTPSSSVLGHLLASAVRGGSLGLATTTRYRKKYITTVLFRPIHEQAPQDETTDAAAASPSSTLQPGQPTLPAQPNVPAPVAPAQPEAPAQQEQPQQEQQQQQQQQQQQPGPASPAPAASGPRERVTHLP</sequence>
<dbReference type="SMART" id="SM01010">
    <property type="entry name" value="AMPKBI"/>
    <property type="match status" value="1"/>
</dbReference>
<dbReference type="Gene3D" id="2.60.40.10">
    <property type="entry name" value="Immunoglobulins"/>
    <property type="match status" value="1"/>
</dbReference>
<feature type="region of interest" description="Disordered" evidence="4">
    <location>
        <begin position="443"/>
        <end position="528"/>
    </location>
</feature>
<dbReference type="InterPro" id="IPR006828">
    <property type="entry name" value="ASC_dom"/>
</dbReference>
<keyword evidence="6" id="KW-0808">Transferase</keyword>
<accession>J6EWY1</accession>
<feature type="compositionally biased region" description="Low complexity" evidence="4">
    <location>
        <begin position="452"/>
        <end position="461"/>
    </location>
</feature>
<dbReference type="GO" id="GO:0005737">
    <property type="term" value="C:cytoplasm"/>
    <property type="evidence" value="ECO:0007669"/>
    <property type="project" value="UniProtKB-SubCell"/>
</dbReference>
<dbReference type="OrthoDB" id="531008at2759"/>
<reference evidence="6 7" key="1">
    <citation type="journal article" date="2012" name="Eukaryot. Cell">
        <title>Draft genome sequence of CBS 2479, the standard type strain of Trichosporon asahii.</title>
        <authorList>
            <person name="Yang R.Y."/>
            <person name="Li H.T."/>
            <person name="Zhu H."/>
            <person name="Zhou G.P."/>
            <person name="Wang M."/>
            <person name="Wang L."/>
        </authorList>
    </citation>
    <scope>NUCLEOTIDE SEQUENCE [LARGE SCALE GENOMIC DNA]</scope>
    <source>
        <strain evidence="7">ATCC 90039 / CBS 2479 / JCM 2466 / KCTC 7840 / NCYC 2677 / UAMH 7654</strain>
    </source>
</reference>
<comment type="caution">
    <text evidence="6">The sequence shown here is derived from an EMBL/GenBank/DDBJ whole genome shotgun (WGS) entry which is preliminary data.</text>
</comment>
<dbReference type="GO" id="GO:0016301">
    <property type="term" value="F:kinase activity"/>
    <property type="evidence" value="ECO:0007669"/>
    <property type="project" value="UniProtKB-KW"/>
</dbReference>
<dbReference type="CDD" id="cd02859">
    <property type="entry name" value="E_set_AMPKbeta_like_N"/>
    <property type="match status" value="1"/>
</dbReference>
<dbReference type="GeneID" id="25985287"/>
<evidence type="ECO:0000256" key="2">
    <source>
        <dbReference type="ARBA" id="ARBA00010926"/>
    </source>
</evidence>
<dbReference type="HOGENOM" id="CLU_515999_0_0_1"/>
<dbReference type="PANTHER" id="PTHR10343:SF84">
    <property type="entry name" value="5'-AMP-ACTIVATED PROTEIN KINASE SUBUNIT BETA-1"/>
    <property type="match status" value="1"/>
</dbReference>
<evidence type="ECO:0000256" key="1">
    <source>
        <dbReference type="ARBA" id="ARBA00004496"/>
    </source>
</evidence>
<feature type="compositionally biased region" description="Polar residues" evidence="4">
    <location>
        <begin position="21"/>
        <end position="47"/>
    </location>
</feature>
<feature type="compositionally biased region" description="Basic and acidic residues" evidence="4">
    <location>
        <begin position="162"/>
        <end position="173"/>
    </location>
</feature>
<dbReference type="GO" id="GO:0005634">
    <property type="term" value="C:nucleus"/>
    <property type="evidence" value="ECO:0007669"/>
    <property type="project" value="TreeGrafter"/>
</dbReference>
<dbReference type="GO" id="GO:0031588">
    <property type="term" value="C:nucleotide-activated protein kinase complex"/>
    <property type="evidence" value="ECO:0007669"/>
    <property type="project" value="TreeGrafter"/>
</dbReference>
<dbReference type="InterPro" id="IPR032640">
    <property type="entry name" value="AMPK1_CBM"/>
</dbReference>
<dbReference type="InterPro" id="IPR013783">
    <property type="entry name" value="Ig-like_fold"/>
</dbReference>
<dbReference type="EMBL" id="ALBS01000178">
    <property type="protein sequence ID" value="EJT49124.1"/>
    <property type="molecule type" value="Genomic_DNA"/>
</dbReference>
<feature type="domain" description="Association with the SNF1 complex (ASC)" evidence="5">
    <location>
        <begin position="311"/>
        <end position="441"/>
    </location>
</feature>
<evidence type="ECO:0000256" key="3">
    <source>
        <dbReference type="ARBA" id="ARBA00022490"/>
    </source>
</evidence>
<dbReference type="SUPFAM" id="SSF81296">
    <property type="entry name" value="E set domains"/>
    <property type="match status" value="1"/>
</dbReference>
<name>J6EWY1_TRIAS</name>
<dbReference type="InterPro" id="IPR050827">
    <property type="entry name" value="CRP1_MDG1_kinase"/>
</dbReference>
<comment type="subcellular location">
    <subcellularLocation>
        <location evidence="1">Cytoplasm</location>
    </subcellularLocation>
</comment>
<dbReference type="FunFam" id="2.60.40.10:FF:000562">
    <property type="entry name" value="Snf1 kinase complex beta-subunit Gal83"/>
    <property type="match status" value="1"/>
</dbReference>
<dbReference type="RefSeq" id="XP_014180287.1">
    <property type="nucleotide sequence ID" value="XM_014324812.1"/>
</dbReference>
<dbReference type="GO" id="GO:0019901">
    <property type="term" value="F:protein kinase binding"/>
    <property type="evidence" value="ECO:0007669"/>
    <property type="project" value="TreeGrafter"/>
</dbReference>
<dbReference type="GO" id="GO:0007165">
    <property type="term" value="P:signal transduction"/>
    <property type="evidence" value="ECO:0007669"/>
    <property type="project" value="UniProtKB-ARBA"/>
</dbReference>
<evidence type="ECO:0000313" key="6">
    <source>
        <dbReference type="EMBL" id="EJT49124.1"/>
    </source>
</evidence>
<dbReference type="SUPFAM" id="SSF160219">
    <property type="entry name" value="AMPKBI-like"/>
    <property type="match status" value="1"/>
</dbReference>
<gene>
    <name evidence="6" type="ORF">A1Q1_01773</name>
</gene>
<feature type="compositionally biased region" description="Polar residues" evidence="4">
    <location>
        <begin position="1"/>
        <end position="11"/>
    </location>
</feature>
<dbReference type="KEGG" id="tasa:A1Q1_01773"/>
<dbReference type="InterPro" id="IPR014756">
    <property type="entry name" value="Ig_E-set"/>
</dbReference>
<dbReference type="Pfam" id="PF16561">
    <property type="entry name" value="AMPK1_CBM"/>
    <property type="match status" value="1"/>
</dbReference>
<proteinExistence type="inferred from homology"/>
<feature type="region of interest" description="Disordered" evidence="4">
    <location>
        <begin position="1"/>
        <end position="205"/>
    </location>
</feature>
<dbReference type="Gene3D" id="6.20.250.60">
    <property type="match status" value="1"/>
</dbReference>
<keyword evidence="3" id="KW-0963">Cytoplasm</keyword>
<evidence type="ECO:0000313" key="7">
    <source>
        <dbReference type="Proteomes" id="UP000002748"/>
    </source>
</evidence>
<feature type="compositionally biased region" description="Low complexity" evidence="4">
    <location>
        <begin position="78"/>
        <end position="90"/>
    </location>
</feature>